<dbReference type="AlphaFoldDB" id="A0AAE3IZ54"/>
<evidence type="ECO:0000256" key="2">
    <source>
        <dbReference type="ARBA" id="ARBA00007613"/>
    </source>
</evidence>
<proteinExistence type="inferred from homology"/>
<dbReference type="Pfam" id="PF02321">
    <property type="entry name" value="OEP"/>
    <property type="match status" value="2"/>
</dbReference>
<evidence type="ECO:0000256" key="7">
    <source>
        <dbReference type="ARBA" id="ARBA00023237"/>
    </source>
</evidence>
<dbReference type="PANTHER" id="PTHR30026">
    <property type="entry name" value="OUTER MEMBRANE PROTEIN TOLC"/>
    <property type="match status" value="1"/>
</dbReference>
<comment type="caution">
    <text evidence="9">The sequence shown here is derived from an EMBL/GenBank/DDBJ whole genome shotgun (WGS) entry which is preliminary data.</text>
</comment>
<dbReference type="InterPro" id="IPR010130">
    <property type="entry name" value="T1SS_OMP_TolC"/>
</dbReference>
<evidence type="ECO:0000256" key="5">
    <source>
        <dbReference type="ARBA" id="ARBA00022692"/>
    </source>
</evidence>
<organism evidence="9 10">
    <name type="scientific">Halocynthiibacter halioticoli</name>
    <dbReference type="NCBI Taxonomy" id="2986804"/>
    <lineage>
        <taxon>Bacteria</taxon>
        <taxon>Pseudomonadati</taxon>
        <taxon>Pseudomonadota</taxon>
        <taxon>Alphaproteobacteria</taxon>
        <taxon>Rhodobacterales</taxon>
        <taxon>Paracoccaceae</taxon>
        <taxon>Halocynthiibacter</taxon>
    </lineage>
</organism>
<dbReference type="PANTHER" id="PTHR30026:SF22">
    <property type="entry name" value="OUTER MEMBRANE EFFLUX PROTEIN"/>
    <property type="match status" value="1"/>
</dbReference>
<dbReference type="GO" id="GO:0015288">
    <property type="term" value="F:porin activity"/>
    <property type="evidence" value="ECO:0007669"/>
    <property type="project" value="TreeGrafter"/>
</dbReference>
<keyword evidence="4" id="KW-1134">Transmembrane beta strand</keyword>
<dbReference type="RefSeq" id="WP_263953857.1">
    <property type="nucleotide sequence ID" value="NZ_JAOYFC010000002.1"/>
</dbReference>
<evidence type="ECO:0000256" key="3">
    <source>
        <dbReference type="ARBA" id="ARBA00022448"/>
    </source>
</evidence>
<evidence type="ECO:0000256" key="4">
    <source>
        <dbReference type="ARBA" id="ARBA00022452"/>
    </source>
</evidence>
<keyword evidence="10" id="KW-1185">Reference proteome</keyword>
<feature type="signal peptide" evidence="8">
    <location>
        <begin position="1"/>
        <end position="26"/>
    </location>
</feature>
<evidence type="ECO:0000256" key="8">
    <source>
        <dbReference type="SAM" id="SignalP"/>
    </source>
</evidence>
<keyword evidence="5" id="KW-0812">Transmembrane</keyword>
<accession>A0AAE3IZ54</accession>
<gene>
    <name evidence="9" type="ORF">OH136_10615</name>
</gene>
<dbReference type="SUPFAM" id="SSF56954">
    <property type="entry name" value="Outer membrane efflux proteins (OEP)"/>
    <property type="match status" value="1"/>
</dbReference>
<feature type="chain" id="PRO_5042156128" evidence="8">
    <location>
        <begin position="27"/>
        <end position="464"/>
    </location>
</feature>
<dbReference type="NCBIfam" id="TIGR01844">
    <property type="entry name" value="type_I_sec_TolC"/>
    <property type="match status" value="1"/>
</dbReference>
<comment type="similarity">
    <text evidence="2">Belongs to the outer membrane factor (OMF) (TC 1.B.17) family.</text>
</comment>
<protein>
    <submittedName>
        <fullName evidence="9">TolC family outer membrane protein</fullName>
    </submittedName>
</protein>
<dbReference type="GO" id="GO:0015562">
    <property type="term" value="F:efflux transmembrane transporter activity"/>
    <property type="evidence" value="ECO:0007669"/>
    <property type="project" value="InterPro"/>
</dbReference>
<keyword evidence="7" id="KW-0998">Cell outer membrane</keyword>
<keyword evidence="6" id="KW-0472">Membrane</keyword>
<dbReference type="EMBL" id="JAOYFC010000002">
    <property type="protein sequence ID" value="MCV6825007.1"/>
    <property type="molecule type" value="Genomic_DNA"/>
</dbReference>
<reference evidence="9" key="1">
    <citation type="submission" date="2022-10" db="EMBL/GenBank/DDBJ databases">
        <authorList>
            <person name="Yue Y."/>
        </authorList>
    </citation>
    <scope>NUCLEOTIDE SEQUENCE</scope>
    <source>
        <strain evidence="9">Z654</strain>
    </source>
</reference>
<keyword evidence="8" id="KW-0732">Signal</keyword>
<comment type="subcellular location">
    <subcellularLocation>
        <location evidence="1">Cell outer membrane</location>
    </subcellularLocation>
</comment>
<evidence type="ECO:0000256" key="1">
    <source>
        <dbReference type="ARBA" id="ARBA00004442"/>
    </source>
</evidence>
<dbReference type="GO" id="GO:0009279">
    <property type="term" value="C:cell outer membrane"/>
    <property type="evidence" value="ECO:0007669"/>
    <property type="project" value="UniProtKB-SubCell"/>
</dbReference>
<dbReference type="Gene3D" id="1.20.1600.10">
    <property type="entry name" value="Outer membrane efflux proteins (OEP)"/>
    <property type="match status" value="1"/>
</dbReference>
<dbReference type="InterPro" id="IPR003423">
    <property type="entry name" value="OMP_efflux"/>
</dbReference>
<dbReference type="GO" id="GO:1990281">
    <property type="term" value="C:efflux pump complex"/>
    <property type="evidence" value="ECO:0007669"/>
    <property type="project" value="TreeGrafter"/>
</dbReference>
<dbReference type="Proteomes" id="UP001208041">
    <property type="component" value="Unassembled WGS sequence"/>
</dbReference>
<evidence type="ECO:0000256" key="6">
    <source>
        <dbReference type="ARBA" id="ARBA00023136"/>
    </source>
</evidence>
<evidence type="ECO:0000313" key="10">
    <source>
        <dbReference type="Proteomes" id="UP001208041"/>
    </source>
</evidence>
<name>A0AAE3IZ54_9RHOB</name>
<dbReference type="InterPro" id="IPR051906">
    <property type="entry name" value="TolC-like"/>
</dbReference>
<sequence>MGLKFLKRGAAIAATIVLASSTVVRAESLPSALAAAYNNSGLLEQNRAVLRAADEDVAQAMASLRPTLSYIARTYGDYFDAQNPAIGQGSVLSGDIFISAQVILFDFGRNQLSVEAAKEAVLATRQGLISVEQQVLYDAVSAYMGLHRDQEFVRLARSNLAVLTQELQATQDRFDVGEVTRTDVSLAQASLESSRSDLVEAQGQEAISREVYRTAIGKYPTGYVEPPRAPTTPSSLEAARQVALRTHPDILAAQKFVRVAEINEQAARLAYRPTLSATARAGYTAYSQTFNRSDASVGLELSGPIYQGGRIPSVQRQALANVQGQRANLHQARLYVDENVGRAWSILLVSRASLEALKAQVVAATDAFEGVREEARLGARTTLDVLNSEQNLLDARARVIDATTNQYLAAYGLLASMGLLTAENLNLNVQTYDPETYYRAVENAPAAFSQQGRALDRVLKSLSK</sequence>
<evidence type="ECO:0000313" key="9">
    <source>
        <dbReference type="EMBL" id="MCV6825007.1"/>
    </source>
</evidence>
<keyword evidence="3" id="KW-0813">Transport</keyword>